<dbReference type="AlphaFoldDB" id="A0AAN7WHX6"/>
<dbReference type="GO" id="GO:0008270">
    <property type="term" value="F:zinc ion binding"/>
    <property type="evidence" value="ECO:0007669"/>
    <property type="project" value="UniProtKB-KW"/>
</dbReference>
<name>A0AAN7WHX6_9SACH</name>
<dbReference type="SMART" id="SM00401">
    <property type="entry name" value="ZnF_GATA"/>
    <property type="match status" value="1"/>
</dbReference>
<feature type="compositionally biased region" description="Polar residues" evidence="7">
    <location>
        <begin position="202"/>
        <end position="212"/>
    </location>
</feature>
<dbReference type="PANTHER" id="PTHR10071">
    <property type="entry name" value="TRANSCRIPTION FACTOR GATA FAMILY MEMBER"/>
    <property type="match status" value="1"/>
</dbReference>
<dbReference type="SUPFAM" id="SSF57716">
    <property type="entry name" value="Glucocorticoid receptor-like (DNA-binding domain)"/>
    <property type="match status" value="1"/>
</dbReference>
<organism evidence="9 10">
    <name type="scientific">Arxiozyma heterogenica</name>
    <dbReference type="NCBI Taxonomy" id="278026"/>
    <lineage>
        <taxon>Eukaryota</taxon>
        <taxon>Fungi</taxon>
        <taxon>Dikarya</taxon>
        <taxon>Ascomycota</taxon>
        <taxon>Saccharomycotina</taxon>
        <taxon>Saccharomycetes</taxon>
        <taxon>Saccharomycetales</taxon>
        <taxon>Saccharomycetaceae</taxon>
        <taxon>Arxiozyma</taxon>
    </lineage>
</organism>
<feature type="region of interest" description="Disordered" evidence="7">
    <location>
        <begin position="137"/>
        <end position="237"/>
    </location>
</feature>
<evidence type="ECO:0000256" key="2">
    <source>
        <dbReference type="ARBA" id="ARBA00022723"/>
    </source>
</evidence>
<evidence type="ECO:0000256" key="6">
    <source>
        <dbReference type="PROSITE-ProRule" id="PRU00094"/>
    </source>
</evidence>
<feature type="compositionally biased region" description="Basic and acidic residues" evidence="7">
    <location>
        <begin position="11"/>
        <end position="22"/>
    </location>
</feature>
<evidence type="ECO:0000256" key="7">
    <source>
        <dbReference type="SAM" id="MobiDB-lite"/>
    </source>
</evidence>
<dbReference type="PROSITE" id="PS00344">
    <property type="entry name" value="GATA_ZN_FINGER_1"/>
    <property type="match status" value="1"/>
</dbReference>
<dbReference type="GO" id="GO:0045944">
    <property type="term" value="P:positive regulation of transcription by RNA polymerase II"/>
    <property type="evidence" value="ECO:0007669"/>
    <property type="project" value="TreeGrafter"/>
</dbReference>
<keyword evidence="5" id="KW-0539">Nucleus</keyword>
<keyword evidence="3 6" id="KW-0863">Zinc-finger</keyword>
<proteinExistence type="predicted"/>
<dbReference type="PROSITE" id="PS50114">
    <property type="entry name" value="GATA_ZN_FINGER_2"/>
    <property type="match status" value="1"/>
</dbReference>
<feature type="compositionally biased region" description="Basic and acidic residues" evidence="7">
    <location>
        <begin position="46"/>
        <end position="58"/>
    </location>
</feature>
<comment type="subcellular location">
    <subcellularLocation>
        <location evidence="1">Nucleus</location>
    </subcellularLocation>
</comment>
<dbReference type="PANTHER" id="PTHR10071:SF281">
    <property type="entry name" value="BOX A-BINDING FACTOR-RELATED"/>
    <property type="match status" value="1"/>
</dbReference>
<feature type="compositionally biased region" description="Low complexity" evidence="7">
    <location>
        <begin position="150"/>
        <end position="163"/>
    </location>
</feature>
<evidence type="ECO:0000313" key="9">
    <source>
        <dbReference type="EMBL" id="KAK5780728.1"/>
    </source>
</evidence>
<evidence type="ECO:0000313" key="10">
    <source>
        <dbReference type="Proteomes" id="UP001306508"/>
    </source>
</evidence>
<dbReference type="GO" id="GO:0000981">
    <property type="term" value="F:DNA-binding transcription factor activity, RNA polymerase II-specific"/>
    <property type="evidence" value="ECO:0007669"/>
    <property type="project" value="TreeGrafter"/>
</dbReference>
<sequence>MGQEQNNVSINKKENPIIDIVDKNPTSEPDTKTSSTISEINSNNKGDIEKKENKEEKISNNSEVPTSPSSTTPNGKIVFRNTGPNGLVSVVNVPVCKNCLTSTTPLWRRDENGAVLCNACGLFLKLHGRPRPISLKTNIIKSRNRKNNYHGETNNNNHNTTDSNKNKKENTSSSDKKRKSSSQSTTTNNNTPNQSNRIDKNTPCQNSNSNGIKPSQNSNKNNNNIQNSNNTISSPVQENIDSKDLNYNQSSLPCNIPNIPVVDSLRIGNNTTPHSGIINVSSQLPGLSSILTKIDSRIITTENNLHHETCITDNKNNNGNNNIIKIENIEKNIHSISPPILNNEAKPLTNSFVYNENILLGTNQSQNITNQQSIINNMVPITTHNSSAINTPLQNPQYIAQNVPFEPLHRKIQFNSLTKNFVDKLPGGDHIINNIGQQPSESSGSSEVKSDHCPQIASPQLLLQKYSASIPTMSKMLLSPEVTCPTNNNKKDKKRKISVGHKTNEHSLEERLRYEEEIIRLKTRIIELESVTDLYRSHIFKLNEKCYQYEQQLENLNK</sequence>
<dbReference type="Proteomes" id="UP001306508">
    <property type="component" value="Unassembled WGS sequence"/>
</dbReference>
<feature type="region of interest" description="Disordered" evidence="7">
    <location>
        <begin position="485"/>
        <end position="504"/>
    </location>
</feature>
<gene>
    <name evidence="9" type="ORF">RI543_001850</name>
</gene>
<feature type="compositionally biased region" description="Low complexity" evidence="7">
    <location>
        <begin position="213"/>
        <end position="235"/>
    </location>
</feature>
<dbReference type="GO" id="GO:0005634">
    <property type="term" value="C:nucleus"/>
    <property type="evidence" value="ECO:0007669"/>
    <property type="project" value="UniProtKB-SubCell"/>
</dbReference>
<dbReference type="Gene3D" id="3.30.50.10">
    <property type="entry name" value="Erythroid Transcription Factor GATA-1, subunit A"/>
    <property type="match status" value="1"/>
</dbReference>
<evidence type="ECO:0000256" key="5">
    <source>
        <dbReference type="ARBA" id="ARBA00023242"/>
    </source>
</evidence>
<feature type="domain" description="GATA-type" evidence="8">
    <location>
        <begin position="96"/>
        <end position="143"/>
    </location>
</feature>
<evidence type="ECO:0000256" key="3">
    <source>
        <dbReference type="ARBA" id="ARBA00022771"/>
    </source>
</evidence>
<dbReference type="InterPro" id="IPR013088">
    <property type="entry name" value="Znf_NHR/GATA"/>
</dbReference>
<dbReference type="PRINTS" id="PR00619">
    <property type="entry name" value="GATAZNFINGER"/>
</dbReference>
<protein>
    <recommendedName>
        <fullName evidence="8">GATA-type domain-containing protein</fullName>
    </recommendedName>
</protein>
<comment type="caution">
    <text evidence="9">The sequence shown here is derived from an EMBL/GenBank/DDBJ whole genome shotgun (WGS) entry which is preliminary data.</text>
</comment>
<evidence type="ECO:0000256" key="4">
    <source>
        <dbReference type="ARBA" id="ARBA00022833"/>
    </source>
</evidence>
<feature type="compositionally biased region" description="Low complexity" evidence="7">
    <location>
        <begin position="59"/>
        <end position="74"/>
    </location>
</feature>
<dbReference type="GO" id="GO:0000122">
    <property type="term" value="P:negative regulation of transcription by RNA polymerase II"/>
    <property type="evidence" value="ECO:0007669"/>
    <property type="project" value="TreeGrafter"/>
</dbReference>
<dbReference type="GO" id="GO:0000978">
    <property type="term" value="F:RNA polymerase II cis-regulatory region sequence-specific DNA binding"/>
    <property type="evidence" value="ECO:0007669"/>
    <property type="project" value="TreeGrafter"/>
</dbReference>
<feature type="region of interest" description="Disordered" evidence="7">
    <location>
        <begin position="1"/>
        <end position="78"/>
    </location>
</feature>
<keyword evidence="10" id="KW-1185">Reference proteome</keyword>
<dbReference type="Pfam" id="PF00320">
    <property type="entry name" value="GATA"/>
    <property type="match status" value="1"/>
</dbReference>
<evidence type="ECO:0000259" key="8">
    <source>
        <dbReference type="PROSITE" id="PS50114"/>
    </source>
</evidence>
<feature type="compositionally biased region" description="Low complexity" evidence="7">
    <location>
        <begin position="181"/>
        <end position="196"/>
    </location>
</feature>
<keyword evidence="4" id="KW-0862">Zinc</keyword>
<dbReference type="InterPro" id="IPR000679">
    <property type="entry name" value="Znf_GATA"/>
</dbReference>
<accession>A0AAN7WHX6</accession>
<evidence type="ECO:0000256" key="1">
    <source>
        <dbReference type="ARBA" id="ARBA00004123"/>
    </source>
</evidence>
<dbReference type="CDD" id="cd00202">
    <property type="entry name" value="ZnF_GATA"/>
    <property type="match status" value="1"/>
</dbReference>
<feature type="compositionally biased region" description="Low complexity" evidence="7">
    <location>
        <begin position="32"/>
        <end position="45"/>
    </location>
</feature>
<keyword evidence="2" id="KW-0479">Metal-binding</keyword>
<feature type="compositionally biased region" description="Polar residues" evidence="7">
    <location>
        <begin position="1"/>
        <end position="10"/>
    </location>
</feature>
<dbReference type="InterPro" id="IPR039355">
    <property type="entry name" value="Transcription_factor_GATA"/>
</dbReference>
<reference evidence="10" key="1">
    <citation type="submission" date="2023-07" db="EMBL/GenBank/DDBJ databases">
        <title>A draft genome of Kazachstania heterogenica Y-27499.</title>
        <authorList>
            <person name="Donic C."/>
            <person name="Kralova J.S."/>
            <person name="Fidel L."/>
            <person name="Ben-Dor S."/>
            <person name="Jung S."/>
        </authorList>
    </citation>
    <scope>NUCLEOTIDE SEQUENCE [LARGE SCALE GENOMIC DNA]</scope>
    <source>
        <strain evidence="10">Y27499</strain>
    </source>
</reference>
<dbReference type="FunFam" id="3.30.50.10:FF:000007">
    <property type="entry name" value="Nitrogen regulatory AreA, N-terminal"/>
    <property type="match status" value="1"/>
</dbReference>
<dbReference type="EMBL" id="JAWIZZ010000040">
    <property type="protein sequence ID" value="KAK5780728.1"/>
    <property type="molecule type" value="Genomic_DNA"/>
</dbReference>